<keyword evidence="2" id="KW-1185">Reference proteome</keyword>
<reference evidence="1 2" key="1">
    <citation type="journal article" date="2020" name="IScience">
        <title>Genome Sequencing of the Endangered Kingdonia uniflora (Circaeasteraceae, Ranunculales) Reveals Potential Mechanisms of Evolutionary Specialization.</title>
        <authorList>
            <person name="Sun Y."/>
            <person name="Deng T."/>
            <person name="Zhang A."/>
            <person name="Moore M.J."/>
            <person name="Landis J.B."/>
            <person name="Lin N."/>
            <person name="Zhang H."/>
            <person name="Zhang X."/>
            <person name="Huang J."/>
            <person name="Zhang X."/>
            <person name="Sun H."/>
            <person name="Wang H."/>
        </authorList>
    </citation>
    <scope>NUCLEOTIDE SEQUENCE [LARGE SCALE GENOMIC DNA]</scope>
    <source>
        <strain evidence="1">TB1705</strain>
        <tissue evidence="1">Leaf</tissue>
    </source>
</reference>
<evidence type="ECO:0000313" key="1">
    <source>
        <dbReference type="EMBL" id="KAF6149608.1"/>
    </source>
</evidence>
<accession>A0A7J7M4B1</accession>
<gene>
    <name evidence="1" type="ORF">GIB67_011217</name>
</gene>
<dbReference type="AlphaFoldDB" id="A0A7J7M4B1"/>
<comment type="caution">
    <text evidence="1">The sequence shown here is derived from an EMBL/GenBank/DDBJ whole genome shotgun (WGS) entry which is preliminary data.</text>
</comment>
<dbReference type="EMBL" id="JACGCM010001789">
    <property type="protein sequence ID" value="KAF6149608.1"/>
    <property type="molecule type" value="Genomic_DNA"/>
</dbReference>
<evidence type="ECO:0000313" key="2">
    <source>
        <dbReference type="Proteomes" id="UP000541444"/>
    </source>
</evidence>
<sequence length="101" mass="10915">MCDGRMLRPELEIRNWFLHPIELKDSLEPSSLSIGNISSSELGNTCLLTRGRAWATSLTLRGTVSEDLLVGCGPGNSDEELENLLYSKSNSIGHVSPAIGS</sequence>
<proteinExistence type="predicted"/>
<protein>
    <submittedName>
        <fullName evidence="1">Uncharacterized protein</fullName>
    </submittedName>
</protein>
<dbReference type="OrthoDB" id="289228at2759"/>
<organism evidence="1 2">
    <name type="scientific">Kingdonia uniflora</name>
    <dbReference type="NCBI Taxonomy" id="39325"/>
    <lineage>
        <taxon>Eukaryota</taxon>
        <taxon>Viridiplantae</taxon>
        <taxon>Streptophyta</taxon>
        <taxon>Embryophyta</taxon>
        <taxon>Tracheophyta</taxon>
        <taxon>Spermatophyta</taxon>
        <taxon>Magnoliopsida</taxon>
        <taxon>Ranunculales</taxon>
        <taxon>Circaeasteraceae</taxon>
        <taxon>Kingdonia</taxon>
    </lineage>
</organism>
<dbReference type="Proteomes" id="UP000541444">
    <property type="component" value="Unassembled WGS sequence"/>
</dbReference>
<name>A0A7J7M4B1_9MAGN</name>